<comment type="subcellular location">
    <subcellularLocation>
        <location evidence="1">Nucleus</location>
    </subcellularLocation>
</comment>
<dbReference type="PANTHER" id="PTHR31633:SF1">
    <property type="entry name" value="H_ACA RIBONUCLEOPROTEIN COMPLEX NON-CORE SUBUNIT NAF1"/>
    <property type="match status" value="1"/>
</dbReference>
<evidence type="ECO:0000256" key="6">
    <source>
        <dbReference type="ARBA" id="ARBA00022553"/>
    </source>
</evidence>
<dbReference type="InterPro" id="IPR007504">
    <property type="entry name" value="H/ACA_rnp_Gar1/Naf1"/>
</dbReference>
<evidence type="ECO:0000256" key="4">
    <source>
        <dbReference type="ARBA" id="ARBA00022517"/>
    </source>
</evidence>
<keyword evidence="6" id="KW-0597">Phosphoprotein</keyword>
<feature type="compositionally biased region" description="Gly residues" evidence="9">
    <location>
        <begin position="671"/>
        <end position="683"/>
    </location>
</feature>
<feature type="compositionally biased region" description="Acidic residues" evidence="9">
    <location>
        <begin position="390"/>
        <end position="406"/>
    </location>
</feature>
<dbReference type="InterPro" id="IPR040309">
    <property type="entry name" value="Naf1"/>
</dbReference>
<keyword evidence="11" id="KW-1185">Reference proteome</keyword>
<dbReference type="FunFam" id="2.40.10.230:FF:000002">
    <property type="entry name" value="H/ACA ribonucleoprotein complex non-core subunit NAF1"/>
    <property type="match status" value="1"/>
</dbReference>
<dbReference type="GO" id="GO:0006364">
    <property type="term" value="P:rRNA processing"/>
    <property type="evidence" value="ECO:0007669"/>
    <property type="project" value="UniProtKB-KW"/>
</dbReference>
<dbReference type="SUPFAM" id="SSF50447">
    <property type="entry name" value="Translation proteins"/>
    <property type="match status" value="1"/>
</dbReference>
<keyword evidence="8" id="KW-0539">Nucleus</keyword>
<feature type="compositionally biased region" description="Polar residues" evidence="9">
    <location>
        <begin position="449"/>
        <end position="469"/>
    </location>
</feature>
<organism evidence="10 11">
    <name type="scientific">Rhamnella rubrinervis</name>
    <dbReference type="NCBI Taxonomy" id="2594499"/>
    <lineage>
        <taxon>Eukaryota</taxon>
        <taxon>Viridiplantae</taxon>
        <taxon>Streptophyta</taxon>
        <taxon>Embryophyta</taxon>
        <taxon>Tracheophyta</taxon>
        <taxon>Spermatophyta</taxon>
        <taxon>Magnoliopsida</taxon>
        <taxon>eudicotyledons</taxon>
        <taxon>Gunneridae</taxon>
        <taxon>Pentapetalae</taxon>
        <taxon>rosids</taxon>
        <taxon>fabids</taxon>
        <taxon>Rosales</taxon>
        <taxon>Rhamnaceae</taxon>
        <taxon>rhamnoid group</taxon>
        <taxon>Rhamneae</taxon>
        <taxon>Rhamnella</taxon>
    </lineage>
</organism>
<keyword evidence="7" id="KW-0694">RNA-binding</keyword>
<proteinExistence type="inferred from homology"/>
<evidence type="ECO:0000256" key="7">
    <source>
        <dbReference type="ARBA" id="ARBA00022884"/>
    </source>
</evidence>
<evidence type="ECO:0000256" key="9">
    <source>
        <dbReference type="SAM" id="MobiDB-lite"/>
    </source>
</evidence>
<dbReference type="GO" id="GO:0000493">
    <property type="term" value="P:box H/ACA snoRNP assembly"/>
    <property type="evidence" value="ECO:0007669"/>
    <property type="project" value="InterPro"/>
</dbReference>
<dbReference type="InterPro" id="IPR038664">
    <property type="entry name" value="Gar1/Naf1_Cbf5-bd_sf"/>
</dbReference>
<feature type="region of interest" description="Disordered" evidence="9">
    <location>
        <begin position="654"/>
        <end position="683"/>
    </location>
</feature>
<dbReference type="AlphaFoldDB" id="A0A8K0MFC3"/>
<accession>A0A8K0MFC3</accession>
<evidence type="ECO:0000313" key="10">
    <source>
        <dbReference type="EMBL" id="KAF3443855.1"/>
    </source>
</evidence>
<feature type="compositionally biased region" description="Acidic residues" evidence="9">
    <location>
        <begin position="244"/>
        <end position="255"/>
    </location>
</feature>
<feature type="compositionally biased region" description="Acidic residues" evidence="9">
    <location>
        <begin position="222"/>
        <end position="232"/>
    </location>
</feature>
<feature type="region of interest" description="Disordered" evidence="9">
    <location>
        <begin position="244"/>
        <end position="265"/>
    </location>
</feature>
<gene>
    <name evidence="10" type="ORF">FNV43_RR13545</name>
</gene>
<sequence length="683" mass="74460">MVGFISETTIEDLDQAPKLKTLSDPLDPIDSRANDFSFVDSFLDFDSIKDWFEDMANHDMADGADTKTKVVEEEPCRDISVQGQIFNGSKPIFDVPSPIDCEPGCVVKMEMGECGKSENLNCSIENELGKVSLVGGSESSVYENGVKTINANEYGVKSETASGKDNSESSETDSASTSSTSSSSSSSREDQDEDVEGEEEVKQRVEREFNKAGEFEEGEIRDADDDDNESDDDIEAMVDWSDTDVIDGEGDEEDGGGAVSGPIRSKNELKVLPPVPPVNATLLPHHQMMPVGVVLSIVGTQVIVEGVEKHNPLYDGSILWITETKTPLGLVEEIFGPVKNPYYMVRYNSESEIPAGIQEGTLISFVPEFATHVLHNKDIYKKGYDASGANDEELSDDAEFSDDEKEAEYKKTQKLSKRGNKDEKAGTNKNNRKKGKKAVEPWKNKQPFPEQTPTSAGQQLPSQQQNHFSPASAFVDHGNCASSFEVGQGLVGSTGLVPRPPPPTAQTACSSGVWTNGMPFQPSLQPRSPLFQNGFPTNSMPWLLQNTNQYPYQMPTANSMPFNQQVDPSQSLLSAAVLLAQQQNNFSGSTYAQGLVGLNNFNQSIVGMGLQGQPFQQTLNAGQQGVLSNGFHIEQSYNMSRSIPGNIEVTQQFNRGASSSRGNRPYRRGGGRFAGGRGWQQSR</sequence>
<reference evidence="10" key="1">
    <citation type="submission" date="2020-03" db="EMBL/GenBank/DDBJ databases">
        <title>A high-quality chromosome-level genome assembly of a woody plant with both climbing and erect habits, Rhamnella rubrinervis.</title>
        <authorList>
            <person name="Lu Z."/>
            <person name="Yang Y."/>
            <person name="Zhu X."/>
            <person name="Sun Y."/>
        </authorList>
    </citation>
    <scope>NUCLEOTIDE SEQUENCE</scope>
    <source>
        <strain evidence="10">BYM</strain>
        <tissue evidence="10">Leaf</tissue>
    </source>
</reference>
<evidence type="ECO:0000256" key="2">
    <source>
        <dbReference type="ARBA" id="ARBA00009801"/>
    </source>
</evidence>
<feature type="compositionally biased region" description="Basic and acidic residues" evidence="9">
    <location>
        <begin position="200"/>
        <end position="221"/>
    </location>
</feature>
<name>A0A8K0MFC3_9ROSA</name>
<dbReference type="Proteomes" id="UP000796880">
    <property type="component" value="Unassembled WGS sequence"/>
</dbReference>
<comment type="similarity">
    <text evidence="2">Belongs to the NAF1 family.</text>
</comment>
<dbReference type="InterPro" id="IPR009000">
    <property type="entry name" value="Transl_B-barrel_sf"/>
</dbReference>
<dbReference type="Gene3D" id="2.40.10.230">
    <property type="entry name" value="Probable tRNA pseudouridine synthase domain"/>
    <property type="match status" value="1"/>
</dbReference>
<evidence type="ECO:0000256" key="3">
    <source>
        <dbReference type="ARBA" id="ARBA00021438"/>
    </source>
</evidence>
<comment type="caution">
    <text evidence="10">The sequence shown here is derived from an EMBL/GenBank/DDBJ whole genome shotgun (WGS) entry which is preliminary data.</text>
</comment>
<evidence type="ECO:0000256" key="8">
    <source>
        <dbReference type="ARBA" id="ARBA00023242"/>
    </source>
</evidence>
<feature type="region of interest" description="Disordered" evidence="9">
    <location>
        <begin position="157"/>
        <end position="232"/>
    </location>
</feature>
<dbReference type="GO" id="GO:0005634">
    <property type="term" value="C:nucleus"/>
    <property type="evidence" value="ECO:0007669"/>
    <property type="project" value="UniProtKB-SubCell"/>
</dbReference>
<dbReference type="GO" id="GO:0005732">
    <property type="term" value="C:sno(s)RNA-containing ribonucleoprotein complex"/>
    <property type="evidence" value="ECO:0007669"/>
    <property type="project" value="InterPro"/>
</dbReference>
<evidence type="ECO:0000256" key="5">
    <source>
        <dbReference type="ARBA" id="ARBA00022552"/>
    </source>
</evidence>
<dbReference type="Pfam" id="PF04410">
    <property type="entry name" value="Gar1"/>
    <property type="match status" value="1"/>
</dbReference>
<keyword evidence="4" id="KW-0690">Ribosome biogenesis</keyword>
<dbReference type="GO" id="GO:0003723">
    <property type="term" value="F:RNA binding"/>
    <property type="evidence" value="ECO:0007669"/>
    <property type="project" value="UniProtKB-KW"/>
</dbReference>
<evidence type="ECO:0000256" key="1">
    <source>
        <dbReference type="ARBA" id="ARBA00004123"/>
    </source>
</evidence>
<keyword evidence="5" id="KW-0698">rRNA processing</keyword>
<dbReference type="GO" id="GO:0001522">
    <property type="term" value="P:pseudouridine synthesis"/>
    <property type="evidence" value="ECO:0007669"/>
    <property type="project" value="InterPro"/>
</dbReference>
<dbReference type="PANTHER" id="PTHR31633">
    <property type="entry name" value="H/ACA RIBONUCLEOPROTEIN COMPLEX NON-CORE SUBUNIT NAF1"/>
    <property type="match status" value="1"/>
</dbReference>
<dbReference type="EMBL" id="VOIH02000006">
    <property type="protein sequence ID" value="KAF3443855.1"/>
    <property type="molecule type" value="Genomic_DNA"/>
</dbReference>
<protein>
    <recommendedName>
        <fullName evidence="3">H/ACA ribonucleoprotein complex non-core subunit NAF1</fullName>
    </recommendedName>
</protein>
<feature type="compositionally biased region" description="Low complexity" evidence="9">
    <location>
        <begin position="172"/>
        <end position="186"/>
    </location>
</feature>
<evidence type="ECO:0000313" key="11">
    <source>
        <dbReference type="Proteomes" id="UP000796880"/>
    </source>
</evidence>
<feature type="compositionally biased region" description="Acidic residues" evidence="9">
    <location>
        <begin position="190"/>
        <end position="199"/>
    </location>
</feature>
<feature type="region of interest" description="Disordered" evidence="9">
    <location>
        <begin position="386"/>
        <end position="474"/>
    </location>
</feature>
<dbReference type="OrthoDB" id="21550at2759"/>